<dbReference type="InterPro" id="IPR049012">
    <property type="entry name" value="Mutator_transp_dom"/>
</dbReference>
<dbReference type="OrthoDB" id="5985305at2759"/>
<dbReference type="Proteomes" id="UP001152795">
    <property type="component" value="Unassembled WGS sequence"/>
</dbReference>
<gene>
    <name evidence="2" type="ORF">PACLA_8A017049</name>
</gene>
<comment type="caution">
    <text evidence="2">The sequence shown here is derived from an EMBL/GenBank/DDBJ whole genome shotgun (WGS) entry which is preliminary data.</text>
</comment>
<proteinExistence type="predicted"/>
<dbReference type="EMBL" id="CACRXK020017167">
    <property type="protein sequence ID" value="CAB4030836.1"/>
    <property type="molecule type" value="Genomic_DNA"/>
</dbReference>
<organism evidence="2 3">
    <name type="scientific">Paramuricea clavata</name>
    <name type="common">Red gorgonian</name>
    <name type="synonym">Violescent sea-whip</name>
    <dbReference type="NCBI Taxonomy" id="317549"/>
    <lineage>
        <taxon>Eukaryota</taxon>
        <taxon>Metazoa</taxon>
        <taxon>Cnidaria</taxon>
        <taxon>Anthozoa</taxon>
        <taxon>Octocorallia</taxon>
        <taxon>Malacalcyonacea</taxon>
        <taxon>Plexauridae</taxon>
        <taxon>Paramuricea</taxon>
    </lineage>
</organism>
<accession>A0A7D9JJU9</accession>
<protein>
    <recommendedName>
        <fullName evidence="1">Mutator-like transposase domain-containing protein</fullName>
    </recommendedName>
</protein>
<name>A0A7D9JJU9_PARCT</name>
<reference evidence="2" key="1">
    <citation type="submission" date="2020-04" db="EMBL/GenBank/DDBJ databases">
        <authorList>
            <person name="Alioto T."/>
            <person name="Alioto T."/>
            <person name="Gomez Garrido J."/>
        </authorList>
    </citation>
    <scope>NUCLEOTIDE SEQUENCE</scope>
    <source>
        <strain evidence="2">A484AB</strain>
    </source>
</reference>
<evidence type="ECO:0000313" key="2">
    <source>
        <dbReference type="EMBL" id="CAB4030836.1"/>
    </source>
</evidence>
<dbReference type="Pfam" id="PF20700">
    <property type="entry name" value="Mutator"/>
    <property type="match status" value="1"/>
</dbReference>
<sequence length="153" mass="17002">MAGKKKRSVYRKSKKGRQFTGLQRYANKTKTQENVLINEGHLILSEDSSGRNGLMSDLTIKCNICSESTSCGTSLSVSERGKSYDVNRRAVYHSLETGSGYEGLVTFCSIMNMPCLSLPFYHKMVDTILVAVEAKAQEEMQLAGFIFSVIQLL</sequence>
<evidence type="ECO:0000313" key="3">
    <source>
        <dbReference type="Proteomes" id="UP001152795"/>
    </source>
</evidence>
<feature type="domain" description="Mutator-like transposase" evidence="1">
    <location>
        <begin position="49"/>
        <end position="142"/>
    </location>
</feature>
<keyword evidence="3" id="KW-1185">Reference proteome</keyword>
<dbReference type="AlphaFoldDB" id="A0A7D9JJU9"/>
<evidence type="ECO:0000259" key="1">
    <source>
        <dbReference type="Pfam" id="PF20700"/>
    </source>
</evidence>